<evidence type="ECO:0000313" key="2">
    <source>
        <dbReference type="Proteomes" id="UP001283361"/>
    </source>
</evidence>
<gene>
    <name evidence="1" type="ORF">RRG08_030122</name>
</gene>
<reference evidence="1" key="1">
    <citation type="journal article" date="2023" name="G3 (Bethesda)">
        <title>A reference genome for the long-term kleptoplast-retaining sea slug Elysia crispata morphotype clarki.</title>
        <authorList>
            <person name="Eastman K.E."/>
            <person name="Pendleton A.L."/>
            <person name="Shaikh M.A."/>
            <person name="Suttiyut T."/>
            <person name="Ogas R."/>
            <person name="Tomko P."/>
            <person name="Gavelis G."/>
            <person name="Widhalm J.R."/>
            <person name="Wisecaver J.H."/>
        </authorList>
    </citation>
    <scope>NUCLEOTIDE SEQUENCE</scope>
    <source>
        <strain evidence="1">ECLA1</strain>
    </source>
</reference>
<dbReference type="Proteomes" id="UP001283361">
    <property type="component" value="Unassembled WGS sequence"/>
</dbReference>
<dbReference type="AlphaFoldDB" id="A0AAE0ZRD0"/>
<evidence type="ECO:0000313" key="1">
    <source>
        <dbReference type="EMBL" id="KAK3774040.1"/>
    </source>
</evidence>
<organism evidence="1 2">
    <name type="scientific">Elysia crispata</name>
    <name type="common">lettuce slug</name>
    <dbReference type="NCBI Taxonomy" id="231223"/>
    <lineage>
        <taxon>Eukaryota</taxon>
        <taxon>Metazoa</taxon>
        <taxon>Spiralia</taxon>
        <taxon>Lophotrochozoa</taxon>
        <taxon>Mollusca</taxon>
        <taxon>Gastropoda</taxon>
        <taxon>Heterobranchia</taxon>
        <taxon>Euthyneura</taxon>
        <taxon>Panpulmonata</taxon>
        <taxon>Sacoglossa</taxon>
        <taxon>Placobranchoidea</taxon>
        <taxon>Plakobranchidae</taxon>
        <taxon>Elysia</taxon>
    </lineage>
</organism>
<proteinExistence type="predicted"/>
<name>A0AAE0ZRD0_9GAST</name>
<dbReference type="EMBL" id="JAWDGP010003469">
    <property type="protein sequence ID" value="KAK3774040.1"/>
    <property type="molecule type" value="Genomic_DNA"/>
</dbReference>
<comment type="caution">
    <text evidence="1">The sequence shown here is derived from an EMBL/GenBank/DDBJ whole genome shotgun (WGS) entry which is preliminary data.</text>
</comment>
<accession>A0AAE0ZRD0</accession>
<keyword evidence="2" id="KW-1185">Reference proteome</keyword>
<protein>
    <submittedName>
        <fullName evidence="1">Uncharacterized protein</fullName>
    </submittedName>
</protein>
<sequence>MRHEPMDLVLPQQQKREKIFLLNDASSSTTTSGNKRLGDRKPIQTCHVMFSFEDVSFRISITKIPNARRILVAFSRQESQCVTSTILRPGCGD</sequence>